<gene>
    <name evidence="6" type="primary">pgpB</name>
    <name evidence="6" type="ORF">O7047_06010</name>
</gene>
<comment type="catalytic activity">
    <reaction evidence="3">
        <text>di-trans,octa-cis-undecaprenyl diphosphate + H2O = di-trans,octa-cis-undecaprenyl phosphate + phosphate + H(+)</text>
        <dbReference type="Rhea" id="RHEA:28094"/>
        <dbReference type="ChEBI" id="CHEBI:15377"/>
        <dbReference type="ChEBI" id="CHEBI:15378"/>
        <dbReference type="ChEBI" id="CHEBI:43474"/>
        <dbReference type="ChEBI" id="CHEBI:58405"/>
        <dbReference type="ChEBI" id="CHEBI:60392"/>
        <dbReference type="EC" id="3.6.1.27"/>
    </reaction>
</comment>
<dbReference type="Pfam" id="PF01569">
    <property type="entry name" value="PAP2"/>
    <property type="match status" value="1"/>
</dbReference>
<accession>A0AAE4DMI2</accession>
<dbReference type="InterPro" id="IPR000326">
    <property type="entry name" value="PAP2/HPO"/>
</dbReference>
<dbReference type="EC" id="3.6.1.27" evidence="1"/>
<dbReference type="Proteomes" id="UP001248822">
    <property type="component" value="Unassembled WGS sequence"/>
</dbReference>
<feature type="transmembrane region" description="Helical" evidence="4">
    <location>
        <begin position="75"/>
        <end position="96"/>
    </location>
</feature>
<organism evidence="6 7">
    <name type="scientific">Pseudenterobacter timonensis</name>
    <dbReference type="NCBI Taxonomy" id="1755099"/>
    <lineage>
        <taxon>Bacteria</taxon>
        <taxon>Pseudomonadati</taxon>
        <taxon>Pseudomonadota</taxon>
        <taxon>Gammaproteobacteria</taxon>
        <taxon>Enterobacterales</taxon>
        <taxon>Enterobacteriaceae</taxon>
        <taxon>Pseudenterobacter</taxon>
    </lineage>
</organism>
<evidence type="ECO:0000313" key="7">
    <source>
        <dbReference type="Proteomes" id="UP001248822"/>
    </source>
</evidence>
<evidence type="ECO:0000256" key="3">
    <source>
        <dbReference type="ARBA" id="ARBA00047594"/>
    </source>
</evidence>
<dbReference type="RefSeq" id="WP_310825288.1">
    <property type="nucleotide sequence ID" value="NZ_JAQGEC010000004.1"/>
</dbReference>
<keyword evidence="4" id="KW-0472">Membrane</keyword>
<evidence type="ECO:0000256" key="1">
    <source>
        <dbReference type="ARBA" id="ARBA00012374"/>
    </source>
</evidence>
<dbReference type="GO" id="GO:0005886">
    <property type="term" value="C:plasma membrane"/>
    <property type="evidence" value="ECO:0007669"/>
    <property type="project" value="TreeGrafter"/>
</dbReference>
<reference evidence="6" key="1">
    <citation type="submission" date="2022-12" db="EMBL/GenBank/DDBJ databases">
        <title>NDM-1 containing novel ST 2018 Pseudenterobacter timonensis.</title>
        <authorList>
            <person name="Halder G."/>
            <person name="Mandal S."/>
            <person name="Dutta S."/>
        </authorList>
    </citation>
    <scope>NUCLEOTIDE SEQUENCE</scope>
    <source>
        <strain evidence="6">CNCI147</strain>
    </source>
</reference>
<dbReference type="NCBIfam" id="NF007975">
    <property type="entry name" value="PRK10699.1"/>
    <property type="match status" value="1"/>
</dbReference>
<comment type="caution">
    <text evidence="6">The sequence shown here is derived from an EMBL/GenBank/DDBJ whole genome shotgun (WGS) entry which is preliminary data.</text>
</comment>
<feature type="transmembrane region" description="Helical" evidence="4">
    <location>
        <begin position="185"/>
        <end position="206"/>
    </location>
</feature>
<evidence type="ECO:0000313" key="6">
    <source>
        <dbReference type="EMBL" id="MDR9889788.1"/>
    </source>
</evidence>
<protein>
    <recommendedName>
        <fullName evidence="1">undecaprenyl-diphosphate phosphatase</fullName>
        <ecNumber evidence="1">3.6.1.27</ecNumber>
    </recommendedName>
    <alternativeName>
        <fullName evidence="2">Undecaprenyl pyrophosphate phosphatase</fullName>
    </alternativeName>
</protein>
<feature type="transmembrane region" description="Helical" evidence="4">
    <location>
        <begin position="12"/>
        <end position="29"/>
    </location>
</feature>
<keyword evidence="4" id="KW-1133">Transmembrane helix</keyword>
<dbReference type="SMART" id="SM00014">
    <property type="entry name" value="acidPPc"/>
    <property type="match status" value="1"/>
</dbReference>
<name>A0AAE4DMI2_9ENTR</name>
<evidence type="ECO:0000256" key="4">
    <source>
        <dbReference type="SAM" id="Phobius"/>
    </source>
</evidence>
<feature type="transmembrane region" description="Helical" evidence="4">
    <location>
        <begin position="157"/>
        <end position="178"/>
    </location>
</feature>
<feature type="domain" description="Phosphatidic acid phosphatase type 2/haloperoxidase" evidence="5">
    <location>
        <begin position="77"/>
        <end position="227"/>
    </location>
</feature>
<dbReference type="PANTHER" id="PTHR14969">
    <property type="entry name" value="SPHINGOSINE-1-PHOSPHATE PHOSPHOHYDROLASE"/>
    <property type="match status" value="1"/>
</dbReference>
<evidence type="ECO:0000256" key="2">
    <source>
        <dbReference type="ARBA" id="ARBA00032707"/>
    </source>
</evidence>
<dbReference type="CDD" id="cd01610">
    <property type="entry name" value="PAP2_like"/>
    <property type="match status" value="1"/>
</dbReference>
<dbReference type="InterPro" id="IPR036938">
    <property type="entry name" value="PAP2/HPO_sf"/>
</dbReference>
<dbReference type="GO" id="GO:0050380">
    <property type="term" value="F:undecaprenyl-diphosphatase activity"/>
    <property type="evidence" value="ECO:0007669"/>
    <property type="project" value="UniProtKB-EC"/>
</dbReference>
<feature type="transmembrane region" description="Helical" evidence="4">
    <location>
        <begin position="49"/>
        <end position="68"/>
    </location>
</feature>
<dbReference type="AlphaFoldDB" id="A0AAE4DMI2"/>
<proteinExistence type="predicted"/>
<sequence>MLAIARRTAAGAAILLIMPVAVWLSGWVWEPGHDTGWLKLLYAITETVTQPWGIITHGVLCAWFLWCLRFRLRPAIVLFAILACAILAGQGVKSWMKGWVQEPRPFVVWLEKTHHIPVDTFYTLKRKARGELVKEQLAQEQTIPAFLRKHWQKETGFAFPSGHTMFAASWALLAVGLLWPRRRTLTIAIVLVWAISVMGSRLLLGMHWPRDLVVATLLSWLLVTCATWLAQRLCGPLTPPPQEDKEIAQREEEGV</sequence>
<feature type="transmembrane region" description="Helical" evidence="4">
    <location>
        <begin position="212"/>
        <end position="230"/>
    </location>
</feature>
<keyword evidence="4" id="KW-0812">Transmembrane</keyword>
<dbReference type="SUPFAM" id="SSF48317">
    <property type="entry name" value="Acid phosphatase/Vanadium-dependent haloperoxidase"/>
    <property type="match status" value="1"/>
</dbReference>
<keyword evidence="6" id="KW-0378">Hydrolase</keyword>
<evidence type="ECO:0000259" key="5">
    <source>
        <dbReference type="SMART" id="SM00014"/>
    </source>
</evidence>
<dbReference type="EMBL" id="JAQGEC010000004">
    <property type="protein sequence ID" value="MDR9889788.1"/>
    <property type="molecule type" value="Genomic_DNA"/>
</dbReference>
<dbReference type="Gene3D" id="1.20.144.10">
    <property type="entry name" value="Phosphatidic acid phosphatase type 2/haloperoxidase"/>
    <property type="match status" value="1"/>
</dbReference>
<dbReference type="PANTHER" id="PTHR14969:SF54">
    <property type="entry name" value="PHOSPHATIDYLGLYCEROPHOSPHATASE B"/>
    <property type="match status" value="1"/>
</dbReference>